<sequence length="175" mass="19332">LTLSLIDFLIPADLELAWSPSLPETKTPKKTKIPNRYCNSNFHRKKFVNLLFIISVFRLNNNNIAEDGCAALSSALYSNPSHLIDLDLSENKLGNSGVKQLCFFLNTTDCKLQQLKLSFCSITEEGYGALASAIKSNPSSLLNEMDLRGNDPGETGVELLINLQNDAASKLKKIR</sequence>
<evidence type="ECO:0000256" key="1">
    <source>
        <dbReference type="ARBA" id="ARBA00022614"/>
    </source>
</evidence>
<dbReference type="InterPro" id="IPR051261">
    <property type="entry name" value="NLR"/>
</dbReference>
<dbReference type="PANTHER" id="PTHR24106">
    <property type="entry name" value="NACHT, LRR AND CARD DOMAINS-CONTAINING"/>
    <property type="match status" value="1"/>
</dbReference>
<keyword evidence="2" id="KW-0677">Repeat</keyword>
<reference evidence="3" key="3">
    <citation type="submission" date="2025-08" db="UniProtKB">
        <authorList>
            <consortium name="Ensembl"/>
        </authorList>
    </citation>
    <scope>IDENTIFICATION</scope>
</reference>
<dbReference type="Bgee" id="ENSAMXG00000043880">
    <property type="expression patterns" value="Expressed in intestine and 11 other cell types or tissues"/>
</dbReference>
<dbReference type="Proteomes" id="UP000018467">
    <property type="component" value="Unassembled WGS sequence"/>
</dbReference>
<dbReference type="GeneTree" id="ENSGT01150000286911"/>
<reference evidence="4" key="1">
    <citation type="submission" date="2013-03" db="EMBL/GenBank/DDBJ databases">
        <authorList>
            <person name="Jeffery W."/>
            <person name="Warren W."/>
            <person name="Wilson R.K."/>
        </authorList>
    </citation>
    <scope>NUCLEOTIDE SEQUENCE</scope>
    <source>
        <strain evidence="4">female</strain>
    </source>
</reference>
<dbReference type="InterPro" id="IPR001611">
    <property type="entry name" value="Leu-rich_rpt"/>
</dbReference>
<protein>
    <submittedName>
        <fullName evidence="3">Uncharacterized protein</fullName>
    </submittedName>
</protein>
<reference evidence="3" key="4">
    <citation type="submission" date="2025-09" db="UniProtKB">
        <authorList>
            <consortium name="Ensembl"/>
        </authorList>
    </citation>
    <scope>IDENTIFICATION</scope>
</reference>
<evidence type="ECO:0000313" key="4">
    <source>
        <dbReference type="Proteomes" id="UP000018467"/>
    </source>
</evidence>
<dbReference type="AlphaFoldDB" id="A0A3B1K0S2"/>
<organism evidence="3 4">
    <name type="scientific">Astyanax mexicanus</name>
    <name type="common">Blind cave fish</name>
    <name type="synonym">Astyanax fasciatus mexicanus</name>
    <dbReference type="NCBI Taxonomy" id="7994"/>
    <lineage>
        <taxon>Eukaryota</taxon>
        <taxon>Metazoa</taxon>
        <taxon>Chordata</taxon>
        <taxon>Craniata</taxon>
        <taxon>Vertebrata</taxon>
        <taxon>Euteleostomi</taxon>
        <taxon>Actinopterygii</taxon>
        <taxon>Neopterygii</taxon>
        <taxon>Teleostei</taxon>
        <taxon>Ostariophysi</taxon>
        <taxon>Characiformes</taxon>
        <taxon>Characoidei</taxon>
        <taxon>Acestrorhamphidae</taxon>
        <taxon>Acestrorhamphinae</taxon>
        <taxon>Astyanax</taxon>
    </lineage>
</organism>
<keyword evidence="4" id="KW-1185">Reference proteome</keyword>
<evidence type="ECO:0000313" key="3">
    <source>
        <dbReference type="Ensembl" id="ENSAMXP00000048098.1"/>
    </source>
</evidence>
<dbReference type="Ensembl" id="ENSAMXT00000049940.1">
    <property type="protein sequence ID" value="ENSAMXP00000048098.1"/>
    <property type="gene ID" value="ENSAMXG00000043880.1"/>
</dbReference>
<dbReference type="Gene3D" id="3.80.10.10">
    <property type="entry name" value="Ribonuclease Inhibitor"/>
    <property type="match status" value="1"/>
</dbReference>
<keyword evidence="1" id="KW-0433">Leucine-rich repeat</keyword>
<reference evidence="4" key="2">
    <citation type="journal article" date="2014" name="Nat. Commun.">
        <title>The cavefish genome reveals candidate genes for eye loss.</title>
        <authorList>
            <person name="McGaugh S.E."/>
            <person name="Gross J.B."/>
            <person name="Aken B."/>
            <person name="Blin M."/>
            <person name="Borowsky R."/>
            <person name="Chalopin D."/>
            <person name="Hinaux H."/>
            <person name="Jeffery W.R."/>
            <person name="Keene A."/>
            <person name="Ma L."/>
            <person name="Minx P."/>
            <person name="Murphy D."/>
            <person name="O'Quin K.E."/>
            <person name="Retaux S."/>
            <person name="Rohner N."/>
            <person name="Searle S.M."/>
            <person name="Stahl B.A."/>
            <person name="Tabin C."/>
            <person name="Volff J.N."/>
            <person name="Yoshizawa M."/>
            <person name="Warren W.C."/>
        </authorList>
    </citation>
    <scope>NUCLEOTIDE SEQUENCE [LARGE SCALE GENOMIC DNA]</scope>
    <source>
        <strain evidence="4">female</strain>
    </source>
</reference>
<dbReference type="InParanoid" id="A0A3B1K0S2"/>
<proteinExistence type="predicted"/>
<dbReference type="Pfam" id="PF13516">
    <property type="entry name" value="LRR_6"/>
    <property type="match status" value="2"/>
</dbReference>
<evidence type="ECO:0000256" key="2">
    <source>
        <dbReference type="ARBA" id="ARBA00022737"/>
    </source>
</evidence>
<dbReference type="InterPro" id="IPR032675">
    <property type="entry name" value="LRR_dom_sf"/>
</dbReference>
<dbReference type="SMART" id="SM00368">
    <property type="entry name" value="LRR_RI"/>
    <property type="match status" value="3"/>
</dbReference>
<dbReference type="SUPFAM" id="SSF52047">
    <property type="entry name" value="RNI-like"/>
    <property type="match status" value="1"/>
</dbReference>
<name>A0A3B1K0S2_ASTMX</name>
<accession>A0A3B1K0S2</accession>